<comment type="function">
    <text evidence="1">Important for normal spermatogenesis and male fertility. Specifically required for progression to the post-meiotic stages of spermatocyte development. Seems to be necessary for normal expression levels of a number of testis-expressed gene transcripts, although its role in this process is unclear.</text>
</comment>
<feature type="region of interest" description="Disordered" evidence="8">
    <location>
        <begin position="113"/>
        <end position="178"/>
    </location>
</feature>
<dbReference type="EMBL" id="MU551605">
    <property type="protein sequence ID" value="KAI5623130.1"/>
    <property type="molecule type" value="Genomic_DNA"/>
</dbReference>
<evidence type="ECO:0000256" key="2">
    <source>
        <dbReference type="ARBA" id="ARBA00004514"/>
    </source>
</evidence>
<dbReference type="InterPro" id="IPR029435">
    <property type="entry name" value="TOPAZ1_dom"/>
</dbReference>
<evidence type="ECO:0000256" key="5">
    <source>
        <dbReference type="ARBA" id="ARBA00022782"/>
    </source>
</evidence>
<feature type="domain" description="Protein TOPAZ1" evidence="9">
    <location>
        <begin position="965"/>
        <end position="1136"/>
    </location>
</feature>
<evidence type="ECO:0000256" key="3">
    <source>
        <dbReference type="ARBA" id="ARBA00016464"/>
    </source>
</evidence>
<keyword evidence="5" id="KW-0221">Differentiation</keyword>
<proteinExistence type="predicted"/>
<gene>
    <name evidence="10" type="ORF">C0J50_17384</name>
</gene>
<dbReference type="GO" id="GO:0030154">
    <property type="term" value="P:cell differentiation"/>
    <property type="evidence" value="ECO:0007669"/>
    <property type="project" value="UniProtKB-KW"/>
</dbReference>
<keyword evidence="4" id="KW-0963">Cytoplasm</keyword>
<evidence type="ECO:0000256" key="4">
    <source>
        <dbReference type="ARBA" id="ARBA00022490"/>
    </source>
</evidence>
<feature type="compositionally biased region" description="Basic and acidic residues" evidence="8">
    <location>
        <begin position="496"/>
        <end position="507"/>
    </location>
</feature>
<evidence type="ECO:0000256" key="8">
    <source>
        <dbReference type="SAM" id="MobiDB-lite"/>
    </source>
</evidence>
<evidence type="ECO:0000256" key="6">
    <source>
        <dbReference type="ARBA" id="ARBA00022871"/>
    </source>
</evidence>
<comment type="subcellular location">
    <subcellularLocation>
        <location evidence="2">Cytoplasm</location>
        <location evidence="2">Cytosol</location>
    </subcellularLocation>
</comment>
<dbReference type="PANTHER" id="PTHR35671:SF1">
    <property type="entry name" value="PROTEIN TOPAZ1"/>
    <property type="match status" value="1"/>
</dbReference>
<dbReference type="Proteomes" id="UP001205998">
    <property type="component" value="Unassembled WGS sequence"/>
</dbReference>
<evidence type="ECO:0000313" key="10">
    <source>
        <dbReference type="EMBL" id="KAI5623130.1"/>
    </source>
</evidence>
<evidence type="ECO:0000313" key="11">
    <source>
        <dbReference type="Proteomes" id="UP001205998"/>
    </source>
</evidence>
<name>A0AAD5AW16_SILAS</name>
<feature type="region of interest" description="Disordered" evidence="8">
    <location>
        <begin position="190"/>
        <end position="214"/>
    </location>
</feature>
<keyword evidence="11" id="KW-1185">Reference proteome</keyword>
<dbReference type="GO" id="GO:0048137">
    <property type="term" value="P:spermatocyte division"/>
    <property type="evidence" value="ECO:0007669"/>
    <property type="project" value="TreeGrafter"/>
</dbReference>
<feature type="compositionally biased region" description="Basic and acidic residues" evidence="8">
    <location>
        <begin position="560"/>
        <end position="569"/>
    </location>
</feature>
<evidence type="ECO:0000256" key="1">
    <source>
        <dbReference type="ARBA" id="ARBA00002132"/>
    </source>
</evidence>
<evidence type="ECO:0000256" key="7">
    <source>
        <dbReference type="ARBA" id="ARBA00031943"/>
    </source>
</evidence>
<protein>
    <recommendedName>
        <fullName evidence="3">Protein TOPAZ1</fullName>
    </recommendedName>
    <alternativeName>
        <fullName evidence="7">Testis- and ovary-specific PAZ domain-containing protein 1</fullName>
    </alternativeName>
</protein>
<evidence type="ECO:0000259" key="9">
    <source>
        <dbReference type="Pfam" id="PF14669"/>
    </source>
</evidence>
<comment type="caution">
    <text evidence="10">The sequence shown here is derived from an EMBL/GenBank/DDBJ whole genome shotgun (WGS) entry which is preliminary data.</text>
</comment>
<feature type="region of interest" description="Disordered" evidence="8">
    <location>
        <begin position="476"/>
        <end position="517"/>
    </location>
</feature>
<accession>A0AAD5AW16</accession>
<keyword evidence="6" id="KW-0744">Spermatogenesis</keyword>
<sequence>MQSSTGGPRIKLNRNAFKTEHEPVPKRQRLLRSEIVAPDAKVHATRSGARDARPQEPDVEIPAAAPDQVRNGCTHRNCRNKNNNCCTNNDESNHKQIRCHLHLALRFCKAKSARPPEDASGTTRDAIKPHAGSGGESVVVNEGVNKPRVETQNIHTGAPEKEDGRAAHRRSSSPVGELISDSAEDIERCFESSDKHRKTRSSIDSTTSVPLDPGEVQHCAETAGYETQDSSVAFEGEKFTAGPVHHVPPLLLRRVPVCKALASSQYVDFANKITPKEADTNDTCLVENESNDGSEGDVNSPECFSCQRTTAYVLWPRESCARTYKSWPFPRHGPPCELMTSSCTGPRWIGTSKTSDGTEISNMQVDFNGRLECTVEKNTKESLASHNGSVAIQRGQGQVQSLTRSARVLASSAQNNPEQALTVVNNQGERIQHFCNGFSQDAPRLGSVNENDPQAVMSDVMTEEKDNVTPAELITAKSYDFNDSPRNRTQCSISSKRPEDNENRDTESTSVHHPVPIPDHQQSAFHTSSCTVHPTKELQNPTMMAPSSVEPKHPSSVMEPPKDEQMSNNDVEDRIPCSLNVLHTEPIDQNTSFPTCTGGINLKTPFQSVTNKDSLSLSDEEITNLSAAKRPEEANVESLLLQNELHQIHKAKRSPSPVLAQVVTGGNLDVVRAYEDDAIVLDVIHDDPDLFGAIVTGTSRDVASKANPAGGHSGKNTCMQTKRTSLARKPNKINWDFDSETPRKNVQAVGGDDVRMENPNGFCRGEKKELAKDFKRQLSFGTKWPPGNPIVMQEQVAVLTPLRRSSATRRRCLTCLEKEACRTHCRSGRNAAEGVYLEGDTVEMISHTTAGNGVNVAKHLPSPYCWYYFSEYHSCLRTMCWFSHVPREEDEKFCMDVVQKFCRVGSPPVVQRAVEVFVAYYRTNAPGPSFSQNTANQLLTSLLNLALLRDLVSVINTLFTHKRTLCRQKEDWLALSHVFTTVCAGRHSKEELSRFCCRVTMALLKEPKDKLTLPYQPFAESVCQDVASNELAKCFLGRIGVSLMYSYHRAQDWSKGVKLLSTIIRLQLEFSTLKGLFSSESGASRCQHVTVATEFFLNSGSIEGALNTLKANEWFVSSSAWPCEQADVQNRRRVLTLLAEKTSYRDTLEVLSNLPGLKQPVDGVQASEYETVFNAHLRKCVTNQVLPVAADTFEFMLTHKIPPDTSELQQLVHKLGKQNSWIRARTLFKRALLAGYYSGVACENDSLALPCCLTEIEMTLAFEMFVTCICHQNPTDASQPLLITLKRRTGSEVAPESVYLAAGCRLLSAARIPNPKLSIRYTAVTQEQEQLFKLDRGSAAKWLSHNCSWAQKMWAGSHTHTHTHTHKQTNPAFQ</sequence>
<feature type="region of interest" description="Disordered" evidence="8">
    <location>
        <begin position="1"/>
        <end position="25"/>
    </location>
</feature>
<reference evidence="10" key="1">
    <citation type="submission" date="2018-07" db="EMBL/GenBank/DDBJ databases">
        <title>Comparative genomics of catfishes provides insights into carnivory and benthic adaptation.</title>
        <authorList>
            <person name="Zhang Y."/>
            <person name="Wang D."/>
            <person name="Peng Z."/>
            <person name="Zheng S."/>
            <person name="Shao F."/>
            <person name="Tao W."/>
        </authorList>
    </citation>
    <scope>NUCLEOTIDE SEQUENCE</scope>
    <source>
        <strain evidence="10">Chongqing</strain>
    </source>
</reference>
<dbReference type="InterPro" id="IPR038952">
    <property type="entry name" value="TOPAZ1"/>
</dbReference>
<organism evidence="10 11">
    <name type="scientific">Silurus asotus</name>
    <name type="common">Amur catfish</name>
    <name type="synonym">Parasilurus asotus</name>
    <dbReference type="NCBI Taxonomy" id="30991"/>
    <lineage>
        <taxon>Eukaryota</taxon>
        <taxon>Metazoa</taxon>
        <taxon>Chordata</taxon>
        <taxon>Craniata</taxon>
        <taxon>Vertebrata</taxon>
        <taxon>Euteleostomi</taxon>
        <taxon>Actinopterygii</taxon>
        <taxon>Neopterygii</taxon>
        <taxon>Teleostei</taxon>
        <taxon>Ostariophysi</taxon>
        <taxon>Siluriformes</taxon>
        <taxon>Siluridae</taxon>
        <taxon>Silurus</taxon>
    </lineage>
</organism>
<dbReference type="Pfam" id="PF14669">
    <property type="entry name" value="Asp_Glu_race_2"/>
    <property type="match status" value="1"/>
</dbReference>
<dbReference type="PANTHER" id="PTHR35671">
    <property type="entry name" value="PROTEIN TOPAZ1"/>
    <property type="match status" value="1"/>
</dbReference>
<feature type="region of interest" description="Disordered" evidence="8">
    <location>
        <begin position="541"/>
        <end position="569"/>
    </location>
</feature>
<dbReference type="GO" id="GO:0005829">
    <property type="term" value="C:cytosol"/>
    <property type="evidence" value="ECO:0007669"/>
    <property type="project" value="UniProtKB-SubCell"/>
</dbReference>